<organism evidence="1">
    <name type="scientific">uncultured Caudovirales phage</name>
    <dbReference type="NCBI Taxonomy" id="2100421"/>
    <lineage>
        <taxon>Viruses</taxon>
        <taxon>Duplodnaviria</taxon>
        <taxon>Heunggongvirae</taxon>
        <taxon>Uroviricota</taxon>
        <taxon>Caudoviricetes</taxon>
        <taxon>Peduoviridae</taxon>
        <taxon>Maltschvirus</taxon>
        <taxon>Maltschvirus maltsch</taxon>
    </lineage>
</organism>
<evidence type="ECO:0000313" key="1">
    <source>
        <dbReference type="EMBL" id="CAB5224078.1"/>
    </source>
</evidence>
<gene>
    <name evidence="1" type="ORF">UFOVP386_23</name>
</gene>
<sequence length="1024" mass="114639">MKYTTQIRVWSQDGTNQYILDLKDAEPISLNFSFTDIKDFATKSTWSRQFRIPATEINSSVFGFIHEPNIVESSFNPKKKIRAQILVESIPIMNGYIQFKGSYKTQGTDIEYDIIFFGDVLDFLKKVGDKDLKDTIAPFLQEEYPLIMSFNQLGAWQTDIINIGLTDRGNRWVGMVDDSTTRSIYSWDFQDVIKFNDLTPFIQARYIFDKILEISGCKVKEAESSTLLVQLGRMYIPWTSKSNTMQSIGNPETAKFRFLGFSGGNTLTNADFSLYSDPSGAYVWISSLPLMNEDYDPGNNISSNIYVVPFNGNYNIQAKIRSKVDIVGAEIVGFYIGFKIYHALTGQTEIIANPYVSQQILFDNASGQYILNNYQDAYSSLPNPNDWNGMMTLNGGDTIEVITIYDYAYYSIPPLLPWGGTLTFDNDSFFRCEVVEKPAYGPDVVIDWVANAPEKFKLIDFMKSIIQMFNLLVIPDRFDSSSVAFIPIMEYLNNGEYKDWTSKMNLFKDVVIKPIGDYQALSNKWTYKESGDYHNNLYKSQGRVYGRLELIDPDNDFATSESKVEIQFASTPLALIDGTDYAIPKFWNEQGAYLVPIPRILYFTENQISVHMLDDVNNVVYNGVLFNLFSHYSDPVPTLDSYDLNFGQEIPLHYMISTPYKTLYSLYWNDYLIQLYSSESRIMEAYFDLDLSDIFSFKYNDFIFIQDSYWRILDIGDYQVGTTESTLVKLMKIINVKALCLNKPGLYINTDGSVPFVDSDGNPVLPSEECCSAYNYFWNGGKCYAILRDGDGGVKPNTDGKQIKIVSVLGTGDTKNQVGIITPNNDIKVGNDNLLMNASSSIIESNNSGSIITGDNHIVEANQGAVLVSGSSSEVKNPGSTTGVNGDYRGEFQYGKMGLTAKGNLGSSLATIALYLDNQESCKMPDDCIWSVRVQITLAVISGGISESLSGEYAFSWQSVGGSCSEVGNNVLSEISSSSLSISFNNSSPSPGQMAMRFSVTGASSYPIDVAIIGTLNYTQYSYV</sequence>
<dbReference type="EMBL" id="LR798330">
    <property type="protein sequence ID" value="CAB5224078.1"/>
    <property type="molecule type" value="Genomic_DNA"/>
</dbReference>
<reference evidence="1" key="1">
    <citation type="submission" date="2020-05" db="EMBL/GenBank/DDBJ databases">
        <authorList>
            <person name="Chiriac C."/>
            <person name="Salcher M."/>
            <person name="Ghai R."/>
            <person name="Kavagutti S V."/>
        </authorList>
    </citation>
    <scope>NUCLEOTIDE SEQUENCE</scope>
</reference>
<name>A0A6J7X1V0_9CAUD</name>
<proteinExistence type="predicted"/>
<protein>
    <submittedName>
        <fullName evidence="1">Uncharacterized protein</fullName>
    </submittedName>
</protein>
<accession>A0A6J7X1V0</accession>